<dbReference type="EMBL" id="ML979134">
    <property type="protein sequence ID" value="KAF1917387.1"/>
    <property type="molecule type" value="Genomic_DNA"/>
</dbReference>
<name>A0A6A5QTW6_AMPQU</name>
<proteinExistence type="predicted"/>
<evidence type="ECO:0000313" key="1">
    <source>
        <dbReference type="EMBL" id="KAF1917387.1"/>
    </source>
</evidence>
<dbReference type="Proteomes" id="UP000800096">
    <property type="component" value="Unassembled WGS sequence"/>
</dbReference>
<dbReference type="AlphaFoldDB" id="A0A6A5QTW6"/>
<sequence>MSVAIVEASRKFTSVGQTRGHCTKSQHSYWDCSLDAEPENPHSTRIYESAVCGTDKGFGGNCDFIEATLEQKPLNSTGHTGGEKMKISCPPHSCSIFPLANVSALILSLGS</sequence>
<organism evidence="1 2">
    <name type="scientific">Ampelomyces quisqualis</name>
    <name type="common">Powdery mildew agent</name>
    <dbReference type="NCBI Taxonomy" id="50730"/>
    <lineage>
        <taxon>Eukaryota</taxon>
        <taxon>Fungi</taxon>
        <taxon>Dikarya</taxon>
        <taxon>Ascomycota</taxon>
        <taxon>Pezizomycotina</taxon>
        <taxon>Dothideomycetes</taxon>
        <taxon>Pleosporomycetidae</taxon>
        <taxon>Pleosporales</taxon>
        <taxon>Pleosporineae</taxon>
        <taxon>Phaeosphaeriaceae</taxon>
        <taxon>Ampelomyces</taxon>
    </lineage>
</organism>
<keyword evidence="2" id="KW-1185">Reference proteome</keyword>
<evidence type="ECO:0000313" key="2">
    <source>
        <dbReference type="Proteomes" id="UP000800096"/>
    </source>
</evidence>
<accession>A0A6A5QTW6</accession>
<protein>
    <submittedName>
        <fullName evidence="1">Uncharacterized protein</fullName>
    </submittedName>
</protein>
<reference evidence="1" key="1">
    <citation type="journal article" date="2020" name="Stud. Mycol.">
        <title>101 Dothideomycetes genomes: a test case for predicting lifestyles and emergence of pathogens.</title>
        <authorList>
            <person name="Haridas S."/>
            <person name="Albert R."/>
            <person name="Binder M."/>
            <person name="Bloem J."/>
            <person name="Labutti K."/>
            <person name="Salamov A."/>
            <person name="Andreopoulos B."/>
            <person name="Baker S."/>
            <person name="Barry K."/>
            <person name="Bills G."/>
            <person name="Bluhm B."/>
            <person name="Cannon C."/>
            <person name="Castanera R."/>
            <person name="Culley D."/>
            <person name="Daum C."/>
            <person name="Ezra D."/>
            <person name="Gonzalez J."/>
            <person name="Henrissat B."/>
            <person name="Kuo A."/>
            <person name="Liang C."/>
            <person name="Lipzen A."/>
            <person name="Lutzoni F."/>
            <person name="Magnuson J."/>
            <person name="Mondo S."/>
            <person name="Nolan M."/>
            <person name="Ohm R."/>
            <person name="Pangilinan J."/>
            <person name="Park H.-J."/>
            <person name="Ramirez L."/>
            <person name="Alfaro M."/>
            <person name="Sun H."/>
            <person name="Tritt A."/>
            <person name="Yoshinaga Y."/>
            <person name="Zwiers L.-H."/>
            <person name="Turgeon B."/>
            <person name="Goodwin S."/>
            <person name="Spatafora J."/>
            <person name="Crous P."/>
            <person name="Grigoriev I."/>
        </authorList>
    </citation>
    <scope>NUCLEOTIDE SEQUENCE</scope>
    <source>
        <strain evidence="1">HMLAC05119</strain>
    </source>
</reference>
<dbReference type="OrthoDB" id="6132182at2759"/>
<gene>
    <name evidence="1" type="ORF">BDU57DRAFT_513609</name>
</gene>